<feature type="region of interest" description="Disordered" evidence="2">
    <location>
        <begin position="1"/>
        <end position="73"/>
    </location>
</feature>
<reference evidence="3 4" key="1">
    <citation type="submission" date="2020-07" db="EMBL/GenBank/DDBJ databases">
        <title>Complete genome sequence of Chitinibacter sp. 2T18.</title>
        <authorList>
            <person name="Bae J.-W."/>
            <person name="Choi J.-W."/>
        </authorList>
    </citation>
    <scope>NUCLEOTIDE SEQUENCE [LARGE SCALE GENOMIC DNA]</scope>
    <source>
        <strain evidence="3 4">2T18</strain>
    </source>
</reference>
<feature type="compositionally biased region" description="Acidic residues" evidence="2">
    <location>
        <begin position="52"/>
        <end position="73"/>
    </location>
</feature>
<feature type="region of interest" description="Disordered" evidence="2">
    <location>
        <begin position="273"/>
        <end position="311"/>
    </location>
</feature>
<keyword evidence="4" id="KW-1185">Reference proteome</keyword>
<feature type="compositionally biased region" description="Polar residues" evidence="2">
    <location>
        <begin position="294"/>
        <end position="308"/>
    </location>
</feature>
<dbReference type="EMBL" id="CP058627">
    <property type="protein sequence ID" value="QLG87652.1"/>
    <property type="molecule type" value="Genomic_DNA"/>
</dbReference>
<evidence type="ECO:0000256" key="2">
    <source>
        <dbReference type="SAM" id="MobiDB-lite"/>
    </source>
</evidence>
<evidence type="ECO:0000256" key="1">
    <source>
        <dbReference type="SAM" id="Coils"/>
    </source>
</evidence>
<feature type="coiled-coil region" evidence="1">
    <location>
        <begin position="94"/>
        <end position="128"/>
    </location>
</feature>
<gene>
    <name evidence="3" type="ORF">HQ393_04940</name>
</gene>
<protein>
    <recommendedName>
        <fullName evidence="5">Scaffolding protein</fullName>
    </recommendedName>
</protein>
<feature type="compositionally biased region" description="Polar residues" evidence="2">
    <location>
        <begin position="1"/>
        <end position="11"/>
    </location>
</feature>
<proteinExistence type="predicted"/>
<accession>A0A7H9BGX4</accession>
<evidence type="ECO:0008006" key="5">
    <source>
        <dbReference type="Google" id="ProtNLM"/>
    </source>
</evidence>
<dbReference type="Proteomes" id="UP000509597">
    <property type="component" value="Chromosome"/>
</dbReference>
<evidence type="ECO:0000313" key="3">
    <source>
        <dbReference type="EMBL" id="QLG87652.1"/>
    </source>
</evidence>
<dbReference type="RefSeq" id="WP_179357733.1">
    <property type="nucleotide sequence ID" value="NZ_CP058627.1"/>
</dbReference>
<sequence length="319" mass="35837">MEEQAQQQAASDNGEPSIADLMREAAGMQSDDEGQAGESDKLPVDDSQLENGESDENAEQDASEQEDGDELVEIEIDGKKIKVSKDGADYLLRQADYTKKTQALAEERRQAQAETEAARQQRGQYAQQLQQISHVAMNELQQLDALDWNALIQENPQQALQLDFRRRELINQFQQAQGQLQQVQHIEQQEEFRAHQQSLQSEVEQLLTAIPEWKDETVRKAESAQIRDYLLSNGFTQQDVDGLGDHRAFVLLRKAMAFDKLQAKKPEVQNRVNQAPKPLKGGQPVKPTDGRTKGMQNLKTGQGGNRTETAAGIFERMLG</sequence>
<dbReference type="KEGG" id="chiz:HQ393_04940"/>
<organism evidence="3 4">
    <name type="scientific">Chitinibacter bivalviorum</name>
    <dbReference type="NCBI Taxonomy" id="2739434"/>
    <lineage>
        <taxon>Bacteria</taxon>
        <taxon>Pseudomonadati</taxon>
        <taxon>Pseudomonadota</taxon>
        <taxon>Betaproteobacteria</taxon>
        <taxon>Neisseriales</taxon>
        <taxon>Chitinibacteraceae</taxon>
        <taxon>Chitinibacter</taxon>
    </lineage>
</organism>
<dbReference type="AlphaFoldDB" id="A0A7H9BGX4"/>
<evidence type="ECO:0000313" key="4">
    <source>
        <dbReference type="Proteomes" id="UP000509597"/>
    </source>
</evidence>
<name>A0A7H9BGX4_9NEIS</name>
<keyword evidence="1" id="KW-0175">Coiled coil</keyword>